<keyword evidence="11" id="KW-0862">Zinc</keyword>
<feature type="binding site" evidence="11">
    <location>
        <position position="11"/>
    </location>
    <ligand>
        <name>Mg(2+)</name>
        <dbReference type="ChEBI" id="CHEBI:18420"/>
    </ligand>
</feature>
<dbReference type="GO" id="GO:0005737">
    <property type="term" value="C:cytoplasm"/>
    <property type="evidence" value="ECO:0007669"/>
    <property type="project" value="UniProtKB-SubCell"/>
</dbReference>
<feature type="site" description="Stabilizes the phosphoryl group" evidence="10">
    <location>
        <position position="102"/>
    </location>
</feature>
<proteinExistence type="inferred from homology"/>
<feature type="active site" description="Nucleophile" evidence="8">
    <location>
        <position position="11"/>
    </location>
</feature>
<evidence type="ECO:0000313" key="13">
    <source>
        <dbReference type="Proteomes" id="UP000002030"/>
    </source>
</evidence>
<dbReference type="STRING" id="525903.Taci_1706"/>
<dbReference type="InterPro" id="IPR006543">
    <property type="entry name" value="Histidinol-phos"/>
</dbReference>
<evidence type="ECO:0000256" key="1">
    <source>
        <dbReference type="ARBA" id="ARBA00004496"/>
    </source>
</evidence>
<dbReference type="SUPFAM" id="SSF56784">
    <property type="entry name" value="HAD-like"/>
    <property type="match status" value="1"/>
</dbReference>
<feature type="binding site" evidence="9">
    <location>
        <begin position="9"/>
        <end position="11"/>
    </location>
    <ligand>
        <name>substrate</name>
    </ligand>
</feature>
<dbReference type="RefSeq" id="WP_012870429.1">
    <property type="nucleotide sequence ID" value="NC_013522.1"/>
</dbReference>
<feature type="binding site" evidence="11">
    <location>
        <position position="90"/>
    </location>
    <ligand>
        <name>Zn(2+)</name>
        <dbReference type="ChEBI" id="CHEBI:29105"/>
    </ligand>
</feature>
<dbReference type="PANTHER" id="PTHR42891:SF1">
    <property type="entry name" value="D-GLYCERO-BETA-D-MANNO-HEPTOSE-1,7-BISPHOSPHATE 7-PHOSPHATASE"/>
    <property type="match status" value="1"/>
</dbReference>
<evidence type="ECO:0000256" key="6">
    <source>
        <dbReference type="ARBA" id="ARBA00031828"/>
    </source>
</evidence>
<evidence type="ECO:0000256" key="7">
    <source>
        <dbReference type="PIRNR" id="PIRNR004682"/>
    </source>
</evidence>
<evidence type="ECO:0000313" key="12">
    <source>
        <dbReference type="EMBL" id="ACZ19920.1"/>
    </source>
</evidence>
<feature type="binding site" evidence="9">
    <location>
        <begin position="101"/>
        <end position="102"/>
    </location>
    <ligand>
        <name>substrate</name>
    </ligand>
</feature>
<dbReference type="EnsemblBacteria" id="ACZ19920">
    <property type="protein sequence ID" value="ACZ19920"/>
    <property type="gene ID" value="Taci_1706"/>
</dbReference>
<evidence type="ECO:0000256" key="3">
    <source>
        <dbReference type="ARBA" id="ARBA00022723"/>
    </source>
</evidence>
<feature type="binding site" evidence="9">
    <location>
        <begin position="51"/>
        <end position="54"/>
    </location>
    <ligand>
        <name>substrate</name>
    </ligand>
</feature>
<comment type="cofactor">
    <cofactor evidence="11">
        <name>Mg(2+)</name>
        <dbReference type="ChEBI" id="CHEBI:18420"/>
    </cofactor>
</comment>
<feature type="binding site" evidence="11">
    <location>
        <position position="100"/>
    </location>
    <ligand>
        <name>Zn(2+)</name>
        <dbReference type="ChEBI" id="CHEBI:29105"/>
    </ligand>
</feature>
<name>D1B7C9_THEAS</name>
<feature type="binding site" evidence="11">
    <location>
        <position position="128"/>
    </location>
    <ligand>
        <name>Mg(2+)</name>
        <dbReference type="ChEBI" id="CHEBI:18420"/>
    </ligand>
</feature>
<evidence type="ECO:0000256" key="10">
    <source>
        <dbReference type="PIRSR" id="PIRSR004682-3"/>
    </source>
</evidence>
<keyword evidence="11" id="KW-0460">Magnesium</keyword>
<organism evidence="12 13">
    <name type="scientific">Thermanaerovibrio acidaminovorans (strain ATCC 49978 / DSM 6589 / Su883)</name>
    <name type="common">Selenomonas acidaminovorans</name>
    <dbReference type="NCBI Taxonomy" id="525903"/>
    <lineage>
        <taxon>Bacteria</taxon>
        <taxon>Thermotogati</taxon>
        <taxon>Synergistota</taxon>
        <taxon>Synergistia</taxon>
        <taxon>Synergistales</taxon>
        <taxon>Synergistaceae</taxon>
        <taxon>Thermanaerovibrio</taxon>
    </lineage>
</organism>
<keyword evidence="4 7" id="KW-0378">Hydrolase</keyword>
<reference evidence="12 13" key="1">
    <citation type="journal article" date="2009" name="Stand. Genomic Sci.">
        <title>Complete genome sequence of Thermanaerovibrio acidaminovorans type strain (Su883).</title>
        <authorList>
            <person name="Chovatia M."/>
            <person name="Sikorski J."/>
            <person name="Schroder M."/>
            <person name="Lapidus A."/>
            <person name="Nolan M."/>
            <person name="Tice H."/>
            <person name="Glavina Del Rio T."/>
            <person name="Copeland A."/>
            <person name="Cheng J.F."/>
            <person name="Lucas S."/>
            <person name="Chen F."/>
            <person name="Bruce D."/>
            <person name="Goodwin L."/>
            <person name="Pitluck S."/>
            <person name="Ivanova N."/>
            <person name="Mavromatis K."/>
            <person name="Ovchinnikova G."/>
            <person name="Pati A."/>
            <person name="Chen A."/>
            <person name="Palaniappan K."/>
            <person name="Land M."/>
            <person name="Hauser L."/>
            <person name="Chang Y.J."/>
            <person name="Jeffries C.D."/>
            <person name="Chain P."/>
            <person name="Saunders E."/>
            <person name="Detter J.C."/>
            <person name="Brettin T."/>
            <person name="Rohde M."/>
            <person name="Goker M."/>
            <person name="Spring S."/>
            <person name="Bristow J."/>
            <person name="Markowitz V."/>
            <person name="Hugenholtz P."/>
            <person name="Kyrpides N.C."/>
            <person name="Klenk H.P."/>
            <person name="Eisen J.A."/>
        </authorList>
    </citation>
    <scope>NUCLEOTIDE SEQUENCE [LARGE SCALE GENOMIC DNA]</scope>
    <source>
        <strain evidence="13">ATCC 49978 / DSM 6589 / Su883</strain>
    </source>
</reference>
<feature type="binding site" evidence="9">
    <location>
        <position position="128"/>
    </location>
    <ligand>
        <name>substrate</name>
    </ligand>
</feature>
<keyword evidence="3 11" id="KW-0479">Metal-binding</keyword>
<dbReference type="EC" id="3.1.3.-" evidence="7"/>
<dbReference type="Pfam" id="PF13242">
    <property type="entry name" value="Hydrolase_like"/>
    <property type="match status" value="1"/>
</dbReference>
<dbReference type="GO" id="GO:0016791">
    <property type="term" value="F:phosphatase activity"/>
    <property type="evidence" value="ECO:0007669"/>
    <property type="project" value="InterPro"/>
</dbReference>
<dbReference type="InterPro" id="IPR006549">
    <property type="entry name" value="HAD-SF_hydro_IIIA"/>
</dbReference>
<comment type="cofactor">
    <cofactor evidence="11">
        <name>Zn(2+)</name>
        <dbReference type="ChEBI" id="CHEBI:29105"/>
    </cofactor>
</comment>
<keyword evidence="13" id="KW-1185">Reference proteome</keyword>
<dbReference type="KEGG" id="tai:Taci_1706"/>
<accession>D1B7C9</accession>
<dbReference type="HOGENOM" id="CLU_085077_2_1_0"/>
<feature type="site" description="Stabilizes the phosphoryl group" evidence="10">
    <location>
        <position position="51"/>
    </location>
</feature>
<dbReference type="InterPro" id="IPR036412">
    <property type="entry name" value="HAD-like_sf"/>
</dbReference>
<dbReference type="OrthoDB" id="9801899at2"/>
<dbReference type="EMBL" id="CP001818">
    <property type="protein sequence ID" value="ACZ19920.1"/>
    <property type="molecule type" value="Genomic_DNA"/>
</dbReference>
<evidence type="ECO:0000256" key="4">
    <source>
        <dbReference type="ARBA" id="ARBA00022801"/>
    </source>
</evidence>
<dbReference type="NCBIfam" id="TIGR01656">
    <property type="entry name" value="Histidinol-ppas"/>
    <property type="match status" value="1"/>
</dbReference>
<dbReference type="GO" id="GO:0005975">
    <property type="term" value="P:carbohydrate metabolic process"/>
    <property type="evidence" value="ECO:0007669"/>
    <property type="project" value="InterPro"/>
</dbReference>
<dbReference type="InterPro" id="IPR004446">
    <property type="entry name" value="Heptose_bisP_phosphatase"/>
</dbReference>
<feature type="binding site" evidence="11">
    <location>
        <position position="98"/>
    </location>
    <ligand>
        <name>Zn(2+)</name>
        <dbReference type="ChEBI" id="CHEBI:29105"/>
    </ligand>
</feature>
<keyword evidence="2 7" id="KW-0963">Cytoplasm</keyword>
<dbReference type="PIRSF" id="PIRSF004682">
    <property type="entry name" value="GmhB"/>
    <property type="match status" value="1"/>
</dbReference>
<dbReference type="CDD" id="cd07503">
    <property type="entry name" value="HAD_HisB-N"/>
    <property type="match status" value="1"/>
</dbReference>
<keyword evidence="5 7" id="KW-0119">Carbohydrate metabolism</keyword>
<feature type="binding site" evidence="11">
    <location>
        <position position="9"/>
    </location>
    <ligand>
        <name>Mg(2+)</name>
        <dbReference type="ChEBI" id="CHEBI:18420"/>
    </ligand>
</feature>
<dbReference type="Gene3D" id="3.40.50.1000">
    <property type="entry name" value="HAD superfamily/HAD-like"/>
    <property type="match status" value="1"/>
</dbReference>
<evidence type="ECO:0000256" key="9">
    <source>
        <dbReference type="PIRSR" id="PIRSR004682-2"/>
    </source>
</evidence>
<dbReference type="Proteomes" id="UP000002030">
    <property type="component" value="Chromosome"/>
</dbReference>
<feature type="binding site" evidence="9">
    <location>
        <begin position="17"/>
        <end position="20"/>
    </location>
    <ligand>
        <name>substrate</name>
    </ligand>
</feature>
<feature type="binding site" evidence="11">
    <location>
        <position position="127"/>
    </location>
    <ligand>
        <name>Mg(2+)</name>
        <dbReference type="ChEBI" id="CHEBI:18420"/>
    </ligand>
</feature>
<dbReference type="NCBIfam" id="TIGR01662">
    <property type="entry name" value="HAD-SF-IIIA"/>
    <property type="match status" value="1"/>
</dbReference>
<dbReference type="GO" id="GO:0046872">
    <property type="term" value="F:metal ion binding"/>
    <property type="evidence" value="ECO:0007669"/>
    <property type="project" value="UniProtKB-KW"/>
</dbReference>
<dbReference type="InterPro" id="IPR023214">
    <property type="entry name" value="HAD_sf"/>
</dbReference>
<feature type="site" description="Contributes to substrate recognition" evidence="10">
    <location>
        <position position="101"/>
    </location>
</feature>
<dbReference type="PANTHER" id="PTHR42891">
    <property type="entry name" value="D-GLYCERO-BETA-D-MANNO-HEPTOSE-1,7-BISPHOSPHATE 7-PHOSPHATASE"/>
    <property type="match status" value="1"/>
</dbReference>
<protein>
    <recommendedName>
        <fullName evidence="6 7">D,D-heptose 1,7-bisphosphate phosphatase</fullName>
        <ecNumber evidence="7">3.1.3.-</ecNumber>
    </recommendedName>
</protein>
<comment type="subcellular location">
    <subcellularLocation>
        <location evidence="1 7">Cytoplasm</location>
    </subcellularLocation>
</comment>
<evidence type="ECO:0000256" key="8">
    <source>
        <dbReference type="PIRSR" id="PIRSR004682-1"/>
    </source>
</evidence>
<sequence>MPSRAVLLDRDGVIMRDLGYVGDPAQVELLPLVPRALGLLRDAGFLLVVVTNQSGIGRGLFSAEAHEAVRRRMEELLAAHGVRLDGYYHCPHAPWEGCQCRKPNGGMALKAAEELHIDLGSSWVVGDKMSDLGLAIRVGSRGILVGEGACPVDGFPAAPDLMGAARIILDIEGLSS</sequence>
<evidence type="ECO:0000256" key="11">
    <source>
        <dbReference type="PIRSR" id="PIRSR004682-4"/>
    </source>
</evidence>
<gene>
    <name evidence="12" type="ordered locus">Taci_1706</name>
</gene>
<comment type="similarity">
    <text evidence="7">Belongs to the gmhB family.</text>
</comment>
<evidence type="ECO:0000256" key="5">
    <source>
        <dbReference type="ARBA" id="ARBA00023277"/>
    </source>
</evidence>
<dbReference type="eggNOG" id="COG0241">
    <property type="taxonomic scope" value="Bacteria"/>
</dbReference>
<feature type="active site" description="Nucleophile" evidence="8">
    <location>
        <position position="9"/>
    </location>
</feature>
<feature type="binding site" evidence="11">
    <location>
        <position position="92"/>
    </location>
    <ligand>
        <name>Zn(2+)</name>
        <dbReference type="ChEBI" id="CHEBI:29105"/>
    </ligand>
</feature>
<evidence type="ECO:0000256" key="2">
    <source>
        <dbReference type="ARBA" id="ARBA00022490"/>
    </source>
</evidence>
<dbReference type="AlphaFoldDB" id="D1B7C9"/>